<evidence type="ECO:0000256" key="9">
    <source>
        <dbReference type="PIRSR" id="PIRSR038928-2"/>
    </source>
</evidence>
<evidence type="ECO:0000256" key="3">
    <source>
        <dbReference type="ARBA" id="ARBA00022617"/>
    </source>
</evidence>
<dbReference type="PIRSF" id="PIRSF038928">
    <property type="entry name" value="Catalase_clade1-3"/>
    <property type="match status" value="1"/>
</dbReference>
<dbReference type="Proteomes" id="UP000886653">
    <property type="component" value="Unassembled WGS sequence"/>
</dbReference>
<dbReference type="OrthoDB" id="6880011at2759"/>
<evidence type="ECO:0000256" key="6">
    <source>
        <dbReference type="ARBA" id="ARBA00023004"/>
    </source>
</evidence>
<keyword evidence="5 10" id="KW-0560">Oxidoreductase</keyword>
<dbReference type="InterPro" id="IPR010582">
    <property type="entry name" value="Catalase_immune_responsive"/>
</dbReference>
<feature type="active site" evidence="8">
    <location>
        <position position="115"/>
    </location>
</feature>
<comment type="similarity">
    <text evidence="1 10">Belongs to the catalase family.</text>
</comment>
<feature type="chain" id="PRO_5040110795" description="Catalase" evidence="12">
    <location>
        <begin position="24"/>
        <end position="513"/>
    </location>
</feature>
<reference evidence="14" key="1">
    <citation type="submission" date="2013-11" db="EMBL/GenBank/DDBJ databases">
        <title>Genome sequence of the fusiform rust pathogen reveals effectors for host alternation and coevolution with pine.</title>
        <authorList>
            <consortium name="DOE Joint Genome Institute"/>
            <person name="Smith K."/>
            <person name="Pendleton A."/>
            <person name="Kubisiak T."/>
            <person name="Anderson C."/>
            <person name="Salamov A."/>
            <person name="Aerts A."/>
            <person name="Riley R."/>
            <person name="Clum A."/>
            <person name="Lindquist E."/>
            <person name="Ence D."/>
            <person name="Campbell M."/>
            <person name="Kronenberg Z."/>
            <person name="Feau N."/>
            <person name="Dhillon B."/>
            <person name="Hamelin R."/>
            <person name="Burleigh J."/>
            <person name="Smith J."/>
            <person name="Yandell M."/>
            <person name="Nelson C."/>
            <person name="Grigoriev I."/>
            <person name="Davis J."/>
        </authorList>
    </citation>
    <scope>NUCLEOTIDE SEQUENCE</scope>
    <source>
        <strain evidence="14">G11</strain>
    </source>
</reference>
<dbReference type="GO" id="GO:0042542">
    <property type="term" value="P:response to hydrogen peroxide"/>
    <property type="evidence" value="ECO:0007669"/>
    <property type="project" value="TreeGrafter"/>
</dbReference>
<evidence type="ECO:0000313" key="14">
    <source>
        <dbReference type="EMBL" id="KAG0148816.1"/>
    </source>
</evidence>
<evidence type="ECO:0000256" key="2">
    <source>
        <dbReference type="ARBA" id="ARBA00022559"/>
    </source>
</evidence>
<dbReference type="GO" id="GO:0020037">
    <property type="term" value="F:heme binding"/>
    <property type="evidence" value="ECO:0007669"/>
    <property type="project" value="InterPro"/>
</dbReference>
<evidence type="ECO:0000256" key="8">
    <source>
        <dbReference type="PIRSR" id="PIRSR038928-1"/>
    </source>
</evidence>
<dbReference type="InterPro" id="IPR020835">
    <property type="entry name" value="Catalase_sf"/>
</dbReference>
<evidence type="ECO:0000313" key="15">
    <source>
        <dbReference type="Proteomes" id="UP000886653"/>
    </source>
</evidence>
<comment type="cofactor">
    <cofactor evidence="9">
        <name>heme</name>
        <dbReference type="ChEBI" id="CHEBI:30413"/>
    </cofactor>
</comment>
<dbReference type="InterPro" id="IPR024711">
    <property type="entry name" value="Catalase_clade1/3"/>
</dbReference>
<evidence type="ECO:0000256" key="7">
    <source>
        <dbReference type="ARBA" id="ARBA00023324"/>
    </source>
</evidence>
<organism evidence="14 15">
    <name type="scientific">Cronartium quercuum f. sp. fusiforme G11</name>
    <dbReference type="NCBI Taxonomy" id="708437"/>
    <lineage>
        <taxon>Eukaryota</taxon>
        <taxon>Fungi</taxon>
        <taxon>Dikarya</taxon>
        <taxon>Basidiomycota</taxon>
        <taxon>Pucciniomycotina</taxon>
        <taxon>Pucciniomycetes</taxon>
        <taxon>Pucciniales</taxon>
        <taxon>Coleosporiaceae</taxon>
        <taxon>Cronartium</taxon>
    </lineage>
</organism>
<comment type="caution">
    <text evidence="14">The sequence shown here is derived from an EMBL/GenBank/DDBJ whole genome shotgun (WGS) entry which is preliminary data.</text>
</comment>
<evidence type="ECO:0000259" key="13">
    <source>
        <dbReference type="SMART" id="SM01060"/>
    </source>
</evidence>
<evidence type="ECO:0000256" key="4">
    <source>
        <dbReference type="ARBA" id="ARBA00022723"/>
    </source>
</evidence>
<dbReference type="PANTHER" id="PTHR11465:SF9">
    <property type="entry name" value="CATALASE"/>
    <property type="match status" value="1"/>
</dbReference>
<keyword evidence="3 9" id="KW-0349">Heme</keyword>
<dbReference type="InterPro" id="IPR011614">
    <property type="entry name" value="Catalase_core"/>
</dbReference>
<feature type="domain" description="Catalase core" evidence="13">
    <location>
        <begin position="68"/>
        <end position="422"/>
    </location>
</feature>
<dbReference type="GO" id="GO:0046872">
    <property type="term" value="F:metal ion binding"/>
    <property type="evidence" value="ECO:0007669"/>
    <property type="project" value="UniProtKB-KW"/>
</dbReference>
<evidence type="ECO:0000256" key="11">
    <source>
        <dbReference type="RuleBase" id="RU004142"/>
    </source>
</evidence>
<dbReference type="InterPro" id="IPR002226">
    <property type="entry name" value="Catalase_haem_BS"/>
</dbReference>
<keyword evidence="15" id="KW-1185">Reference proteome</keyword>
<keyword evidence="4 9" id="KW-0479">Metal-binding</keyword>
<dbReference type="InterPro" id="IPR024708">
    <property type="entry name" value="Catalase_AS"/>
</dbReference>
<protein>
    <recommendedName>
        <fullName evidence="10">Catalase</fullName>
        <ecNumber evidence="10">1.11.1.6</ecNumber>
    </recommendedName>
</protein>
<dbReference type="EMBL" id="MU167233">
    <property type="protein sequence ID" value="KAG0148816.1"/>
    <property type="molecule type" value="Genomic_DNA"/>
</dbReference>
<dbReference type="SMART" id="SM01060">
    <property type="entry name" value="Catalase"/>
    <property type="match status" value="1"/>
</dbReference>
<feature type="binding site" description="axial binding residue" evidence="9">
    <location>
        <position position="369"/>
    </location>
    <ligand>
        <name>heme</name>
        <dbReference type="ChEBI" id="CHEBI:30413"/>
    </ligand>
    <ligandPart>
        <name>Fe</name>
        <dbReference type="ChEBI" id="CHEBI:18248"/>
    </ligandPart>
</feature>
<dbReference type="PROSITE" id="PS51402">
    <property type="entry name" value="CATALASE_3"/>
    <property type="match status" value="1"/>
</dbReference>
<gene>
    <name evidence="14" type="ORF">CROQUDRAFT_654391</name>
</gene>
<keyword evidence="6 9" id="KW-0408">Iron</keyword>
<dbReference type="GO" id="GO:0005777">
    <property type="term" value="C:peroxisome"/>
    <property type="evidence" value="ECO:0007669"/>
    <property type="project" value="TreeGrafter"/>
</dbReference>
<feature type="signal peptide" evidence="12">
    <location>
        <begin position="1"/>
        <end position="23"/>
    </location>
</feature>
<evidence type="ECO:0000256" key="12">
    <source>
        <dbReference type="SAM" id="SignalP"/>
    </source>
</evidence>
<comment type="function">
    <text evidence="11">Catalyzes the degradation of hydrogen peroxide (H(2)O(2)) generated by peroxisomal oxidases to water and oxygen, thereby protecting cells from the toxic effects of hydrogen peroxide.</text>
</comment>
<dbReference type="Gene3D" id="2.40.180.10">
    <property type="entry name" value="Catalase core domain"/>
    <property type="match status" value="2"/>
</dbReference>
<dbReference type="Pfam" id="PF00199">
    <property type="entry name" value="Catalase"/>
    <property type="match status" value="1"/>
</dbReference>
<keyword evidence="12" id="KW-0732">Signal</keyword>
<keyword evidence="2 10" id="KW-0575">Peroxidase</keyword>
<dbReference type="SUPFAM" id="SSF56634">
    <property type="entry name" value="Heme-dependent catalase-like"/>
    <property type="match status" value="1"/>
</dbReference>
<dbReference type="Pfam" id="PF06628">
    <property type="entry name" value="Catalase-rel"/>
    <property type="match status" value="1"/>
</dbReference>
<evidence type="ECO:0000256" key="1">
    <source>
        <dbReference type="ARBA" id="ARBA00005329"/>
    </source>
</evidence>
<evidence type="ECO:0000256" key="5">
    <source>
        <dbReference type="ARBA" id="ARBA00023002"/>
    </source>
</evidence>
<feature type="active site" evidence="8">
    <location>
        <position position="184"/>
    </location>
</feature>
<dbReference type="PROSITE" id="PS00437">
    <property type="entry name" value="CATALASE_1"/>
    <property type="match status" value="1"/>
</dbReference>
<proteinExistence type="inferred from homology"/>
<dbReference type="GO" id="GO:0004096">
    <property type="term" value="F:catalase activity"/>
    <property type="evidence" value="ECO:0007669"/>
    <property type="project" value="UniProtKB-EC"/>
</dbReference>
<dbReference type="PROSITE" id="PS00438">
    <property type="entry name" value="CATALASE_2"/>
    <property type="match status" value="1"/>
</dbReference>
<dbReference type="PANTHER" id="PTHR11465">
    <property type="entry name" value="CATALASE"/>
    <property type="match status" value="1"/>
</dbReference>
<accession>A0A9P6NSM8</accession>
<dbReference type="InterPro" id="IPR018028">
    <property type="entry name" value="Catalase"/>
</dbReference>
<evidence type="ECO:0000256" key="10">
    <source>
        <dbReference type="RuleBase" id="RU000498"/>
    </source>
</evidence>
<dbReference type="EC" id="1.11.1.6" evidence="10"/>
<dbReference type="GO" id="GO:0042744">
    <property type="term" value="P:hydrogen peroxide catabolic process"/>
    <property type="evidence" value="ECO:0007669"/>
    <property type="project" value="UniProtKB-KW"/>
</dbReference>
<keyword evidence="7 10" id="KW-0376">Hydrogen peroxide</keyword>
<sequence>MICYNILAISLSLFTQSYHYCKAWPTSTSRISNHNINVAIKTESQVFQREIDLQINISRMNSIDLTYTRANGQPYSDPAATLRLGENGPLLLQDHHLIENLAHFVRERIPERVVHAKGAGAHGIFTVTTDFAKQHTMMDVFSEVGKKTPISIRFSTVGGEQGSADEARDPRFRTQKGIWDLIMNNTPVFFIRDPAKFSTFIHTQKRNPRTHLKDPNMVWDYFGQNPEAMHQFLRLYSDAGTPKGFVHMNGFTGHSYRWVKADGSWVYVKLLAETDQGIQNFTALEATKIVGKNPDYATSDLFTRIESGRFPSWTLYAQILTPQEAEKFKYNNPENFFAEIEQLAFAPSNMVDGWEPSTDPVLQARLFSYPDAQRYRLGVNFQQLPVNCPMNPVANFQRDGRSVSLGNQGSRMGYISSFQSINVPSRSYDDSNHTIWTGGAIRSMSQISDIDFEQPRMYWNSLSEQDKRNLVMNLASSLSQVKYQGVVFKALQAFEKVEPALSERISHQFPSPK</sequence>
<name>A0A9P6NSM8_9BASI</name>
<dbReference type="GO" id="GO:0005739">
    <property type="term" value="C:mitochondrion"/>
    <property type="evidence" value="ECO:0007669"/>
    <property type="project" value="TreeGrafter"/>
</dbReference>
<dbReference type="AlphaFoldDB" id="A0A9P6NSM8"/>
<comment type="catalytic activity">
    <reaction evidence="10">
        <text>2 H2O2 = O2 + 2 H2O</text>
        <dbReference type="Rhea" id="RHEA:20309"/>
        <dbReference type="ChEBI" id="CHEBI:15377"/>
        <dbReference type="ChEBI" id="CHEBI:15379"/>
        <dbReference type="ChEBI" id="CHEBI:16240"/>
        <dbReference type="EC" id="1.11.1.6"/>
    </reaction>
</comment>
<dbReference type="PRINTS" id="PR00067">
    <property type="entry name" value="CATALASE"/>
</dbReference>